<reference evidence="4" key="1">
    <citation type="journal article" date="2015" name="Nature">
        <title>Complex archaea that bridge the gap between prokaryotes and eukaryotes.</title>
        <authorList>
            <person name="Spang A."/>
            <person name="Saw J.H."/>
            <person name="Jorgensen S.L."/>
            <person name="Zaremba-Niedzwiedzka K."/>
            <person name="Martijn J."/>
            <person name="Lind A.E."/>
            <person name="van Eijk R."/>
            <person name="Schleper C."/>
            <person name="Guy L."/>
            <person name="Ettema T.J."/>
        </authorList>
    </citation>
    <scope>NUCLEOTIDE SEQUENCE</scope>
</reference>
<dbReference type="SMART" id="SM00496">
    <property type="entry name" value="IENR2"/>
    <property type="match status" value="4"/>
</dbReference>
<dbReference type="SUPFAM" id="SSF64496">
    <property type="entry name" value="DNA-binding domain of intron-encoded endonucleases"/>
    <property type="match status" value="1"/>
</dbReference>
<dbReference type="InterPro" id="IPR006350">
    <property type="entry name" value="Intron_endoG1"/>
</dbReference>
<dbReference type="Pfam" id="PF07460">
    <property type="entry name" value="NUMOD3"/>
    <property type="match status" value="1"/>
</dbReference>
<dbReference type="PROSITE" id="PS50164">
    <property type="entry name" value="GIY_YIG"/>
    <property type="match status" value="1"/>
</dbReference>
<evidence type="ECO:0000256" key="2">
    <source>
        <dbReference type="SAM" id="MobiDB-lite"/>
    </source>
</evidence>
<accession>A0A0F9DIE5</accession>
<name>A0A0F9DIE5_9ZZZZ</name>
<organism evidence="4">
    <name type="scientific">marine sediment metagenome</name>
    <dbReference type="NCBI Taxonomy" id="412755"/>
    <lineage>
        <taxon>unclassified sequences</taxon>
        <taxon>metagenomes</taxon>
        <taxon>ecological metagenomes</taxon>
    </lineage>
</organism>
<gene>
    <name evidence="4" type="ORF">LCGC14_2542510</name>
</gene>
<dbReference type="InterPro" id="IPR000305">
    <property type="entry name" value="GIY-YIG_endonuc"/>
</dbReference>
<dbReference type="AlphaFoldDB" id="A0A0F9DIE5"/>
<proteinExistence type="predicted"/>
<dbReference type="NCBIfam" id="TIGR01453">
    <property type="entry name" value="grpIintron_endo"/>
    <property type="match status" value="1"/>
</dbReference>
<comment type="caution">
    <text evidence="4">The sequence shown here is derived from an EMBL/GenBank/DDBJ whole genome shotgun (WGS) entry which is preliminary data.</text>
</comment>
<dbReference type="Gene3D" id="3.40.1440.10">
    <property type="entry name" value="GIY-YIG endonuclease"/>
    <property type="match status" value="1"/>
</dbReference>
<dbReference type="GO" id="GO:0003677">
    <property type="term" value="F:DNA binding"/>
    <property type="evidence" value="ECO:0007669"/>
    <property type="project" value="InterPro"/>
</dbReference>
<dbReference type="EMBL" id="LAZR01041525">
    <property type="protein sequence ID" value="KKL11763.1"/>
    <property type="molecule type" value="Genomic_DNA"/>
</dbReference>
<dbReference type="InterPro" id="IPR003611">
    <property type="entry name" value="NUMOD3"/>
</dbReference>
<dbReference type="CDD" id="cd10443">
    <property type="entry name" value="GIY-YIG_HE_Tlr8p_PBC-V_like"/>
    <property type="match status" value="1"/>
</dbReference>
<evidence type="ECO:0000256" key="1">
    <source>
        <dbReference type="ARBA" id="ARBA00010045"/>
    </source>
</evidence>
<evidence type="ECO:0000313" key="4">
    <source>
        <dbReference type="EMBL" id="KKL11763.1"/>
    </source>
</evidence>
<dbReference type="Pfam" id="PF01541">
    <property type="entry name" value="GIY-YIG"/>
    <property type="match status" value="1"/>
</dbReference>
<sequence length="211" mass="24158">MYFIYVIENKINGMKYVGQSKSPDARKRQHFSSRSDCPYVKNAIEKYGKDNLDFSTIEECQTLEEANTREVFWIRHLGTLRPNGYNLREGGEAGGPPSSETRLKMRRSQLGKKQSEETKRKRAASHRGRKNSPETIEKMRKAARGRPPEKCSMFGKRHSDATKQKMSLSQIKTHCKRGHPLEGKGADVAIRPSGKRECRICCRVRRLESNG</sequence>
<feature type="region of interest" description="Disordered" evidence="2">
    <location>
        <begin position="84"/>
        <end position="163"/>
    </location>
</feature>
<feature type="compositionally biased region" description="Basic and acidic residues" evidence="2">
    <location>
        <begin position="131"/>
        <end position="140"/>
    </location>
</feature>
<comment type="similarity">
    <text evidence="1">To endonucleases of group I introns of fungi and phage.</text>
</comment>
<dbReference type="InterPro" id="IPR035901">
    <property type="entry name" value="GIY-YIG_endonuc_sf"/>
</dbReference>
<dbReference type="SUPFAM" id="SSF82771">
    <property type="entry name" value="GIY-YIG endonuclease"/>
    <property type="match status" value="1"/>
</dbReference>
<feature type="domain" description="GIY-YIG" evidence="3">
    <location>
        <begin position="1"/>
        <end position="87"/>
    </location>
</feature>
<feature type="compositionally biased region" description="Basic residues" evidence="2">
    <location>
        <begin position="120"/>
        <end position="130"/>
    </location>
</feature>
<protein>
    <recommendedName>
        <fullName evidence="3">GIY-YIG domain-containing protein</fullName>
    </recommendedName>
</protein>
<dbReference type="GO" id="GO:0004519">
    <property type="term" value="F:endonuclease activity"/>
    <property type="evidence" value="ECO:0007669"/>
    <property type="project" value="InterPro"/>
</dbReference>
<dbReference type="SMART" id="SM00465">
    <property type="entry name" value="GIYc"/>
    <property type="match status" value="1"/>
</dbReference>
<evidence type="ECO:0000259" key="3">
    <source>
        <dbReference type="PROSITE" id="PS50164"/>
    </source>
</evidence>